<feature type="transmembrane region" description="Helical" evidence="7">
    <location>
        <begin position="275"/>
        <end position="295"/>
    </location>
</feature>
<comment type="similarity">
    <text evidence="2">Belongs to the nucleotide-sugar transporter family. SLC35A subfamily.</text>
</comment>
<protein>
    <submittedName>
        <fullName evidence="9">UDP-galactose translocator-like isoform X1</fullName>
    </submittedName>
</protein>
<gene>
    <name evidence="9" type="primary">LOC106816513</name>
</gene>
<dbReference type="InterPro" id="IPR037185">
    <property type="entry name" value="EmrE-like"/>
</dbReference>
<dbReference type="RefSeq" id="XP_014676626.1">
    <property type="nucleotide sequence ID" value="XM_014821140.1"/>
</dbReference>
<dbReference type="InterPro" id="IPR007271">
    <property type="entry name" value="Nuc_sug_transpt"/>
</dbReference>
<feature type="transmembrane region" description="Helical" evidence="7">
    <location>
        <begin position="21"/>
        <end position="39"/>
    </location>
</feature>
<comment type="subcellular location">
    <subcellularLocation>
        <location evidence="1">Membrane</location>
        <topology evidence="1">Multi-pass membrane protein</topology>
    </subcellularLocation>
</comment>
<feature type="transmembrane region" description="Helical" evidence="7">
    <location>
        <begin position="179"/>
        <end position="199"/>
    </location>
</feature>
<reference evidence="9" key="1">
    <citation type="submission" date="2025-08" db="UniProtKB">
        <authorList>
            <consortium name="RefSeq"/>
        </authorList>
    </citation>
    <scope>IDENTIFICATION</scope>
</reference>
<evidence type="ECO:0000256" key="4">
    <source>
        <dbReference type="ARBA" id="ARBA00022692"/>
    </source>
</evidence>
<accession>A0ABM1EWQ5</accession>
<feature type="transmembrane region" description="Helical" evidence="7">
    <location>
        <begin position="45"/>
        <end position="69"/>
    </location>
</feature>
<dbReference type="Proteomes" id="UP000695022">
    <property type="component" value="Unplaced"/>
</dbReference>
<dbReference type="Pfam" id="PF04142">
    <property type="entry name" value="Nuc_sug_transp"/>
    <property type="match status" value="1"/>
</dbReference>
<feature type="transmembrane region" description="Helical" evidence="7">
    <location>
        <begin position="211"/>
        <end position="231"/>
    </location>
</feature>
<sequence>MTFSTGDSSMGQQVALKYASLVLLVMQNAVLILILRYARTQPGDMYLATSAVVVCEVLKLAACLAILLVQQRGVRPWLRLLHTHVVADPVDTVKVAVPSFIYTLQNNLLYVAISNLDAATYQVSYQLKILTTALCSVFMLKRSLSGVQWLALVILFIGVSIVQLEQQGATTTGVNQRPLVGLLAVVAACATSGFAGVYFEKILKGSDVSIWVRNVQLCVFSIPIGVVVMLMTDGAEVRARGPLHGFGVVVWVSVAIQAFGGLLVAVVVKYADNILKGFATTVSIVISCVASVYLFDFVVTATFAVGAVLVVASIFLYNRTPGAAAAVPKLEMSPVPGSTSGGSPAKM</sequence>
<feature type="transmembrane region" description="Helical" evidence="7">
    <location>
        <begin position="146"/>
        <end position="164"/>
    </location>
</feature>
<feature type="transmembrane region" description="Helical" evidence="7">
    <location>
        <begin position="243"/>
        <end position="268"/>
    </location>
</feature>
<evidence type="ECO:0000256" key="2">
    <source>
        <dbReference type="ARBA" id="ARBA00009976"/>
    </source>
</evidence>
<dbReference type="NCBIfam" id="TIGR00803">
    <property type="entry name" value="nst"/>
    <property type="match status" value="1"/>
</dbReference>
<evidence type="ECO:0000256" key="7">
    <source>
        <dbReference type="SAM" id="Phobius"/>
    </source>
</evidence>
<keyword evidence="3" id="KW-0813">Transport</keyword>
<keyword evidence="8" id="KW-1185">Reference proteome</keyword>
<name>A0ABM1EWQ5_PRICU</name>
<dbReference type="SUPFAM" id="SSF103481">
    <property type="entry name" value="Multidrug resistance efflux transporter EmrE"/>
    <property type="match status" value="1"/>
</dbReference>
<evidence type="ECO:0000256" key="1">
    <source>
        <dbReference type="ARBA" id="ARBA00004141"/>
    </source>
</evidence>
<evidence type="ECO:0000256" key="3">
    <source>
        <dbReference type="ARBA" id="ARBA00022597"/>
    </source>
</evidence>
<evidence type="ECO:0000256" key="5">
    <source>
        <dbReference type="ARBA" id="ARBA00022989"/>
    </source>
</evidence>
<dbReference type="PIRSF" id="PIRSF005799">
    <property type="entry name" value="UDP-gal_transpt"/>
    <property type="match status" value="1"/>
</dbReference>
<dbReference type="GeneID" id="106816513"/>
<keyword evidence="3" id="KW-0762">Sugar transport</keyword>
<keyword evidence="6 7" id="KW-0472">Membrane</keyword>
<dbReference type="PANTHER" id="PTHR10231">
    <property type="entry name" value="NUCLEOTIDE-SUGAR TRANSMEMBRANE TRANSPORTER"/>
    <property type="match status" value="1"/>
</dbReference>
<keyword evidence="5 7" id="KW-1133">Transmembrane helix</keyword>
<organism evidence="8 9">
    <name type="scientific">Priapulus caudatus</name>
    <name type="common">Priapulid worm</name>
    <dbReference type="NCBI Taxonomy" id="37621"/>
    <lineage>
        <taxon>Eukaryota</taxon>
        <taxon>Metazoa</taxon>
        <taxon>Ecdysozoa</taxon>
        <taxon>Scalidophora</taxon>
        <taxon>Priapulida</taxon>
        <taxon>Priapulimorpha</taxon>
        <taxon>Priapulimorphida</taxon>
        <taxon>Priapulidae</taxon>
        <taxon>Priapulus</taxon>
    </lineage>
</organism>
<proteinExistence type="inferred from homology"/>
<evidence type="ECO:0000313" key="9">
    <source>
        <dbReference type="RefSeq" id="XP_014676626.1"/>
    </source>
</evidence>
<evidence type="ECO:0000256" key="6">
    <source>
        <dbReference type="ARBA" id="ARBA00023136"/>
    </source>
</evidence>
<feature type="transmembrane region" description="Helical" evidence="7">
    <location>
        <begin position="301"/>
        <end position="318"/>
    </location>
</feature>
<evidence type="ECO:0000313" key="8">
    <source>
        <dbReference type="Proteomes" id="UP000695022"/>
    </source>
</evidence>
<keyword evidence="4 7" id="KW-0812">Transmembrane</keyword>